<reference evidence="3" key="1">
    <citation type="submission" date="2025-08" db="UniProtKB">
        <authorList>
            <consortium name="RefSeq"/>
        </authorList>
    </citation>
    <scope>IDENTIFICATION</scope>
</reference>
<dbReference type="GeneID" id="110346637"/>
<dbReference type="PANTHER" id="PTHR31577">
    <property type="entry name" value="DEVELOPMENTAL PLURIPOTENCY-ASSOCIATED PROTEIN 3-RELATED"/>
    <property type="match status" value="1"/>
</dbReference>
<dbReference type="AlphaFoldDB" id="A0AAX6S538"/>
<sequence length="164" mass="18509">MLDRGRDGSSLQPMEPSPQPMEPVPMAEEAAAVQRDEESSQTLLRDFRNLTLNAAEQRPSPPPTGSPRGSRDSDQRRSPSLGLAAPRVRRRGVRTVLSVRRERMARMLTNARRFVQAFRNERLKGAKDEPRSMPFKCVCSFCVSHAWDPLENTRIGSDYNTESV</sequence>
<evidence type="ECO:0000313" key="3">
    <source>
        <dbReference type="RefSeq" id="XP_021103764.1"/>
    </source>
</evidence>
<dbReference type="Pfam" id="PF15549">
    <property type="entry name" value="PGC7_Stella"/>
    <property type="match status" value="1"/>
</dbReference>
<feature type="region of interest" description="Disordered" evidence="1">
    <location>
        <begin position="1"/>
        <end position="89"/>
    </location>
</feature>
<protein>
    <submittedName>
        <fullName evidence="3">Developmental pluripotency-associated protein 3</fullName>
    </submittedName>
</protein>
<evidence type="ECO:0000313" key="2">
    <source>
        <dbReference type="Proteomes" id="UP000694906"/>
    </source>
</evidence>
<keyword evidence="2" id="KW-1185">Reference proteome</keyword>
<dbReference type="RefSeq" id="XP_021103764.1">
    <property type="nucleotide sequence ID" value="XM_021248105.1"/>
</dbReference>
<organism evidence="2 3">
    <name type="scientific">Heterocephalus glaber</name>
    <name type="common">Naked mole rat</name>
    <dbReference type="NCBI Taxonomy" id="10181"/>
    <lineage>
        <taxon>Eukaryota</taxon>
        <taxon>Metazoa</taxon>
        <taxon>Chordata</taxon>
        <taxon>Craniata</taxon>
        <taxon>Vertebrata</taxon>
        <taxon>Euteleostomi</taxon>
        <taxon>Mammalia</taxon>
        <taxon>Eutheria</taxon>
        <taxon>Euarchontoglires</taxon>
        <taxon>Glires</taxon>
        <taxon>Rodentia</taxon>
        <taxon>Hystricomorpha</taxon>
        <taxon>Bathyergidae</taxon>
        <taxon>Heterocephalus</taxon>
    </lineage>
</organism>
<dbReference type="GO" id="GO:0044726">
    <property type="term" value="P:epigenetic programing of female pronucleus"/>
    <property type="evidence" value="ECO:0007669"/>
    <property type="project" value="TreeGrafter"/>
</dbReference>
<proteinExistence type="predicted"/>
<accession>A0AAX6S538</accession>
<dbReference type="CTD" id="359787"/>
<dbReference type="InterPro" id="IPR029096">
    <property type="entry name" value="Dppa3"/>
</dbReference>
<gene>
    <name evidence="3" type="primary">Dppa3</name>
</gene>
<dbReference type="Proteomes" id="UP000694906">
    <property type="component" value="Unplaced"/>
</dbReference>
<dbReference type="GO" id="GO:0005634">
    <property type="term" value="C:nucleus"/>
    <property type="evidence" value="ECO:0007669"/>
    <property type="project" value="TreeGrafter"/>
</dbReference>
<name>A0AAX6S538_HETGA</name>
<evidence type="ECO:0000256" key="1">
    <source>
        <dbReference type="SAM" id="MobiDB-lite"/>
    </source>
</evidence>
<dbReference type="PANTHER" id="PTHR31577:SF2">
    <property type="entry name" value="DEVELOPMENTAL PLURIPOTENCY-ASSOCIATED PROTEIN 3"/>
    <property type="match status" value="1"/>
</dbReference>
<feature type="compositionally biased region" description="Low complexity" evidence="1">
    <location>
        <begin position="24"/>
        <end position="33"/>
    </location>
</feature>